<evidence type="ECO:0000256" key="1">
    <source>
        <dbReference type="ARBA" id="ARBA00004196"/>
    </source>
</evidence>
<keyword evidence="3" id="KW-1015">Disulfide bond</keyword>
<dbReference type="PANTHER" id="PTHR42852:SF6">
    <property type="entry name" value="THIOL:DISULFIDE INTERCHANGE PROTEIN DSBE"/>
    <property type="match status" value="1"/>
</dbReference>
<keyword evidence="7" id="KW-1185">Reference proteome</keyword>
<name>A0ABW5J213_9BACT</name>
<proteinExistence type="predicted"/>
<dbReference type="EMBL" id="JBHULC010000004">
    <property type="protein sequence ID" value="MFD2520042.1"/>
    <property type="molecule type" value="Genomic_DNA"/>
</dbReference>
<dbReference type="InterPro" id="IPR025380">
    <property type="entry name" value="DUF4369"/>
</dbReference>
<protein>
    <submittedName>
        <fullName evidence="6">Redoxin domain-containing protein</fullName>
    </submittedName>
</protein>
<dbReference type="Pfam" id="PF14289">
    <property type="entry name" value="DUF4369"/>
    <property type="match status" value="1"/>
</dbReference>
<evidence type="ECO:0000256" key="3">
    <source>
        <dbReference type="ARBA" id="ARBA00023157"/>
    </source>
</evidence>
<gene>
    <name evidence="6" type="ORF">ACFSR2_04040</name>
</gene>
<dbReference type="InterPro" id="IPR000866">
    <property type="entry name" value="AhpC/TSA"/>
</dbReference>
<comment type="subcellular location">
    <subcellularLocation>
        <location evidence="1">Cell envelope</location>
    </subcellularLocation>
</comment>
<keyword evidence="2" id="KW-0201">Cytochrome c-type biogenesis</keyword>
<dbReference type="InterPro" id="IPR036249">
    <property type="entry name" value="Thioredoxin-like_sf"/>
</dbReference>
<evidence type="ECO:0000256" key="4">
    <source>
        <dbReference type="ARBA" id="ARBA00023284"/>
    </source>
</evidence>
<dbReference type="PROSITE" id="PS51257">
    <property type="entry name" value="PROKAR_LIPOPROTEIN"/>
    <property type="match status" value="1"/>
</dbReference>
<dbReference type="PANTHER" id="PTHR42852">
    <property type="entry name" value="THIOL:DISULFIDE INTERCHANGE PROTEIN DSBE"/>
    <property type="match status" value="1"/>
</dbReference>
<evidence type="ECO:0000313" key="6">
    <source>
        <dbReference type="EMBL" id="MFD2520042.1"/>
    </source>
</evidence>
<keyword evidence="4" id="KW-0676">Redox-active center</keyword>
<dbReference type="InterPro" id="IPR050553">
    <property type="entry name" value="Thioredoxin_ResA/DsbE_sf"/>
</dbReference>
<reference evidence="7" key="1">
    <citation type="journal article" date="2019" name="Int. J. Syst. Evol. Microbiol.">
        <title>The Global Catalogue of Microorganisms (GCM) 10K type strain sequencing project: providing services to taxonomists for standard genome sequencing and annotation.</title>
        <authorList>
            <consortium name="The Broad Institute Genomics Platform"/>
            <consortium name="The Broad Institute Genome Sequencing Center for Infectious Disease"/>
            <person name="Wu L."/>
            <person name="Ma J."/>
        </authorList>
    </citation>
    <scope>NUCLEOTIDE SEQUENCE [LARGE SCALE GENOMIC DNA]</scope>
    <source>
        <strain evidence="7">KCTC 52344</strain>
    </source>
</reference>
<comment type="caution">
    <text evidence="6">The sequence shown here is derived from an EMBL/GenBank/DDBJ whole genome shotgun (WGS) entry which is preliminary data.</text>
</comment>
<dbReference type="Pfam" id="PF00578">
    <property type="entry name" value="AhpC-TSA"/>
    <property type="match status" value="1"/>
</dbReference>
<sequence>MKQSIFAICFLAFGLACQSQPQDKSAQATPGTTTGKAFTIKGKLNNSVSGKVYLERMNDRNIPLKIDSVDVAADKTFSFKGTIAEPGIYQVNIANQQVIGLIMDGGENLNVVADGVSTPDKAATFSVDGSPTMAKFNQVVTEAQKFRQTQTSLQEQFDAIKKDDKKKKELQTQYMAAEESYYNTIKPIIADLGTSLAGLIATNNFLNPERDYDIFAKTAAQLEKEGQNHFFAKLFIQDVKRRSAGSVGSEAPDFSLVDLAGKTVKLSELKGKVVILDFWATWCGPCIMSFPGMKQAMEKYKDNPKVQFLFVNTYERVEQSQWKTTVNNFVNQRGFNTFPIIFDIGGEVAGNYGVNGIPAKFCIDKEGKIKFKSTGYMGSNDLIVQEMTKWIDEAVK</sequence>
<evidence type="ECO:0000256" key="2">
    <source>
        <dbReference type="ARBA" id="ARBA00022748"/>
    </source>
</evidence>
<dbReference type="InterPro" id="IPR013766">
    <property type="entry name" value="Thioredoxin_domain"/>
</dbReference>
<dbReference type="PROSITE" id="PS51352">
    <property type="entry name" value="THIOREDOXIN_2"/>
    <property type="match status" value="1"/>
</dbReference>
<dbReference type="Gene3D" id="3.40.30.10">
    <property type="entry name" value="Glutaredoxin"/>
    <property type="match status" value="1"/>
</dbReference>
<accession>A0ABW5J213</accession>
<organism evidence="6 7">
    <name type="scientific">Emticicia soli</name>
    <dbReference type="NCBI Taxonomy" id="2027878"/>
    <lineage>
        <taxon>Bacteria</taxon>
        <taxon>Pseudomonadati</taxon>
        <taxon>Bacteroidota</taxon>
        <taxon>Cytophagia</taxon>
        <taxon>Cytophagales</taxon>
        <taxon>Leadbetterellaceae</taxon>
        <taxon>Emticicia</taxon>
    </lineage>
</organism>
<feature type="domain" description="Thioredoxin" evidence="5">
    <location>
        <begin position="245"/>
        <end position="396"/>
    </location>
</feature>
<dbReference type="RefSeq" id="WP_340235452.1">
    <property type="nucleotide sequence ID" value="NZ_JBBEWC010000004.1"/>
</dbReference>
<dbReference type="CDD" id="cd02966">
    <property type="entry name" value="TlpA_like_family"/>
    <property type="match status" value="1"/>
</dbReference>
<dbReference type="Proteomes" id="UP001597510">
    <property type="component" value="Unassembled WGS sequence"/>
</dbReference>
<evidence type="ECO:0000259" key="5">
    <source>
        <dbReference type="PROSITE" id="PS51352"/>
    </source>
</evidence>
<evidence type="ECO:0000313" key="7">
    <source>
        <dbReference type="Proteomes" id="UP001597510"/>
    </source>
</evidence>
<dbReference type="SUPFAM" id="SSF52833">
    <property type="entry name" value="Thioredoxin-like"/>
    <property type="match status" value="1"/>
</dbReference>